<proteinExistence type="predicted"/>
<dbReference type="AlphaFoldDB" id="A0A6J5Z7H7"/>
<accession>A0A6J5Z7H7</accession>
<dbReference type="EMBL" id="CAESAK010000067">
    <property type="protein sequence ID" value="CAB4337032.1"/>
    <property type="molecule type" value="Genomic_DNA"/>
</dbReference>
<evidence type="ECO:0000313" key="1">
    <source>
        <dbReference type="EMBL" id="CAB4337032.1"/>
    </source>
</evidence>
<name>A0A6J5Z7H7_9ZZZZ</name>
<gene>
    <name evidence="1" type="ORF">UFOPK3775_00623</name>
</gene>
<protein>
    <submittedName>
        <fullName evidence="1">Unannotated protein</fullName>
    </submittedName>
</protein>
<reference evidence="1" key="1">
    <citation type="submission" date="2020-05" db="EMBL/GenBank/DDBJ databases">
        <authorList>
            <person name="Chiriac C."/>
            <person name="Salcher M."/>
            <person name="Ghai R."/>
            <person name="Kavagutti S V."/>
        </authorList>
    </citation>
    <scope>NUCLEOTIDE SEQUENCE</scope>
</reference>
<organism evidence="1">
    <name type="scientific">freshwater metagenome</name>
    <dbReference type="NCBI Taxonomy" id="449393"/>
    <lineage>
        <taxon>unclassified sequences</taxon>
        <taxon>metagenomes</taxon>
        <taxon>ecological metagenomes</taxon>
    </lineage>
</organism>
<sequence>MKRKLVIVAVIFAVLFALGFRVSHPQGGLESALGSAKSSLVVYRGADSFKVGDKVAFRIVTETSDAEGKTTSTDRVYLGAVISVSDTAGIGVEAKEVRTQINPEDIDETVMGKMMFVVPFFGTLAGIVGL</sequence>